<accession>A0A0V1GMQ3</accession>
<feature type="transmembrane region" description="Helical" evidence="1">
    <location>
        <begin position="56"/>
        <end position="80"/>
    </location>
</feature>
<evidence type="ECO:0000313" key="2">
    <source>
        <dbReference type="EMBL" id="KRY99548.1"/>
    </source>
</evidence>
<dbReference type="Proteomes" id="UP000055024">
    <property type="component" value="Unassembled WGS sequence"/>
</dbReference>
<reference evidence="2 3" key="1">
    <citation type="submission" date="2015-01" db="EMBL/GenBank/DDBJ databases">
        <title>Evolution of Trichinella species and genotypes.</title>
        <authorList>
            <person name="Korhonen P.K."/>
            <person name="Edoardo P."/>
            <person name="Giuseppe L.R."/>
            <person name="Gasser R.B."/>
        </authorList>
    </citation>
    <scope>NUCLEOTIDE SEQUENCE [LARGE SCALE GENOMIC DNA]</scope>
    <source>
        <strain evidence="2">ISS1029</strain>
    </source>
</reference>
<feature type="non-terminal residue" evidence="2">
    <location>
        <position position="1"/>
    </location>
</feature>
<comment type="caution">
    <text evidence="2">The sequence shown here is derived from an EMBL/GenBank/DDBJ whole genome shotgun (WGS) entry which is preliminary data.</text>
</comment>
<evidence type="ECO:0000256" key="1">
    <source>
        <dbReference type="SAM" id="Phobius"/>
    </source>
</evidence>
<keyword evidence="1" id="KW-0472">Membrane</keyword>
<dbReference type="AlphaFoldDB" id="A0A0V1GMQ3"/>
<keyword evidence="3" id="KW-1185">Reference proteome</keyword>
<dbReference type="EMBL" id="JYDP01000793">
    <property type="protein sequence ID" value="KRY99548.1"/>
    <property type="molecule type" value="Genomic_DNA"/>
</dbReference>
<evidence type="ECO:0000313" key="3">
    <source>
        <dbReference type="Proteomes" id="UP000055024"/>
    </source>
</evidence>
<sequence>LLSASDVECRVVLCFRVTWQLGGGHCLSVPTCCVVMAIPLPLPFLISMGSLGILPYISWFLFQLRFAFALPIGFTCFYQIEEKRY</sequence>
<name>A0A0V1GMQ3_9BILA</name>
<protein>
    <submittedName>
        <fullName evidence="2">Uncharacterized protein</fullName>
    </submittedName>
</protein>
<organism evidence="2 3">
    <name type="scientific">Trichinella zimbabwensis</name>
    <dbReference type="NCBI Taxonomy" id="268475"/>
    <lineage>
        <taxon>Eukaryota</taxon>
        <taxon>Metazoa</taxon>
        <taxon>Ecdysozoa</taxon>
        <taxon>Nematoda</taxon>
        <taxon>Enoplea</taxon>
        <taxon>Dorylaimia</taxon>
        <taxon>Trichinellida</taxon>
        <taxon>Trichinellidae</taxon>
        <taxon>Trichinella</taxon>
    </lineage>
</organism>
<keyword evidence="1" id="KW-1133">Transmembrane helix</keyword>
<keyword evidence="1" id="KW-0812">Transmembrane</keyword>
<gene>
    <name evidence="2" type="ORF">T11_14766</name>
</gene>
<proteinExistence type="predicted"/>